<reference evidence="1" key="1">
    <citation type="submission" date="2014-11" db="EMBL/GenBank/DDBJ databases">
        <authorList>
            <person name="Amaro Gonzalez C."/>
        </authorList>
    </citation>
    <scope>NUCLEOTIDE SEQUENCE</scope>
</reference>
<dbReference type="AlphaFoldDB" id="A0A0E9X2H6"/>
<sequence>MREIHVRNTRRERRSYYRMYNRNKLQGSFLSFYGSAAVRKAVCKIIKSHPKQDVPILHHKQHFLKTPRLPIPQY</sequence>
<dbReference type="EMBL" id="GBXM01011803">
    <property type="protein sequence ID" value="JAH96774.1"/>
    <property type="molecule type" value="Transcribed_RNA"/>
</dbReference>
<accession>A0A0E9X2H6</accession>
<reference evidence="1" key="2">
    <citation type="journal article" date="2015" name="Fish Shellfish Immunol.">
        <title>Early steps in the European eel (Anguilla anguilla)-Vibrio vulnificus interaction in the gills: Role of the RtxA13 toxin.</title>
        <authorList>
            <person name="Callol A."/>
            <person name="Pajuelo D."/>
            <person name="Ebbesson L."/>
            <person name="Teles M."/>
            <person name="MacKenzie S."/>
            <person name="Amaro C."/>
        </authorList>
    </citation>
    <scope>NUCLEOTIDE SEQUENCE</scope>
</reference>
<protein>
    <submittedName>
        <fullName evidence="1">Uncharacterized protein</fullName>
    </submittedName>
</protein>
<name>A0A0E9X2H6_ANGAN</name>
<evidence type="ECO:0000313" key="1">
    <source>
        <dbReference type="EMBL" id="JAH96774.1"/>
    </source>
</evidence>
<proteinExistence type="predicted"/>
<organism evidence="1">
    <name type="scientific">Anguilla anguilla</name>
    <name type="common">European freshwater eel</name>
    <name type="synonym">Muraena anguilla</name>
    <dbReference type="NCBI Taxonomy" id="7936"/>
    <lineage>
        <taxon>Eukaryota</taxon>
        <taxon>Metazoa</taxon>
        <taxon>Chordata</taxon>
        <taxon>Craniata</taxon>
        <taxon>Vertebrata</taxon>
        <taxon>Euteleostomi</taxon>
        <taxon>Actinopterygii</taxon>
        <taxon>Neopterygii</taxon>
        <taxon>Teleostei</taxon>
        <taxon>Anguilliformes</taxon>
        <taxon>Anguillidae</taxon>
        <taxon>Anguilla</taxon>
    </lineage>
</organism>